<dbReference type="PANTHER" id="PTHR43215">
    <property type="entry name" value="RADIAL SPOKE HEAD 1 HOMOLOG"/>
    <property type="match status" value="1"/>
</dbReference>
<dbReference type="Gene3D" id="2.20.110.10">
    <property type="entry name" value="Histone H3 K4-specific methyltransferase SET7/9 N-terminal domain"/>
    <property type="match status" value="3"/>
</dbReference>
<accession>A0AAD5S1Y2</accession>
<dbReference type="Pfam" id="PF02493">
    <property type="entry name" value="MORN"/>
    <property type="match status" value="5"/>
</dbReference>
<dbReference type="InterPro" id="IPR003409">
    <property type="entry name" value="MORN"/>
</dbReference>
<dbReference type="SUPFAM" id="SSF82185">
    <property type="entry name" value="Histone H3 K4-specific methyltransferase SET7/9 N-terminal domain"/>
    <property type="match status" value="1"/>
</dbReference>
<organism evidence="3 4">
    <name type="scientific">Rhizophlyctis rosea</name>
    <dbReference type="NCBI Taxonomy" id="64517"/>
    <lineage>
        <taxon>Eukaryota</taxon>
        <taxon>Fungi</taxon>
        <taxon>Fungi incertae sedis</taxon>
        <taxon>Chytridiomycota</taxon>
        <taxon>Chytridiomycota incertae sedis</taxon>
        <taxon>Chytridiomycetes</taxon>
        <taxon>Rhizophlyctidales</taxon>
        <taxon>Rhizophlyctidaceae</taxon>
        <taxon>Rhizophlyctis</taxon>
    </lineage>
</organism>
<protein>
    <submittedName>
        <fullName evidence="3">Radial spoke head 1</fullName>
    </submittedName>
</protein>
<dbReference type="GO" id="GO:0035082">
    <property type="term" value="P:axoneme assembly"/>
    <property type="evidence" value="ECO:0007669"/>
    <property type="project" value="TreeGrafter"/>
</dbReference>
<feature type="compositionally biased region" description="Polar residues" evidence="2">
    <location>
        <begin position="34"/>
        <end position="57"/>
    </location>
</feature>
<evidence type="ECO:0000313" key="3">
    <source>
        <dbReference type="EMBL" id="KAJ3030250.1"/>
    </source>
</evidence>
<dbReference type="SMART" id="SM00698">
    <property type="entry name" value="MORN"/>
    <property type="match status" value="5"/>
</dbReference>
<dbReference type="GO" id="GO:0031514">
    <property type="term" value="C:motile cilium"/>
    <property type="evidence" value="ECO:0007669"/>
    <property type="project" value="TreeGrafter"/>
</dbReference>
<dbReference type="EMBL" id="JADGJD010002645">
    <property type="protein sequence ID" value="KAJ3030250.1"/>
    <property type="molecule type" value="Genomic_DNA"/>
</dbReference>
<feature type="region of interest" description="Disordered" evidence="2">
    <location>
        <begin position="1"/>
        <end position="60"/>
    </location>
</feature>
<dbReference type="GO" id="GO:0005634">
    <property type="term" value="C:nucleus"/>
    <property type="evidence" value="ECO:0007669"/>
    <property type="project" value="TreeGrafter"/>
</dbReference>
<dbReference type="AlphaFoldDB" id="A0AAD5S1Y2"/>
<proteinExistence type="predicted"/>
<sequence length="204" mass="22422">MSDTESNPEIKEEGPSIGTYEGARNDAKQRHGQGKTTFPNGDTYEGSYSNGSRNGQGTYRWKNGARYSGNYKDDLRDGNGLFVYPDGSKYKGEFKAGKRHGTGVYVYANGDAYQGQWEDDTKHGQGTYTYQSTGSQKKGLWDHNNLTGPGEIIHADHKISGRFVDNSRMDMPVKLTFLKTGWVKEVNDPSLVAMTGAGDVAVAE</sequence>
<dbReference type="PANTHER" id="PTHR43215:SF14">
    <property type="entry name" value="RADIAL SPOKE HEAD 1 HOMOLOG"/>
    <property type="match status" value="1"/>
</dbReference>
<keyword evidence="4" id="KW-1185">Reference proteome</keyword>
<name>A0AAD5S1Y2_9FUNG</name>
<keyword evidence="1" id="KW-0677">Repeat</keyword>
<evidence type="ECO:0000313" key="4">
    <source>
        <dbReference type="Proteomes" id="UP001212841"/>
    </source>
</evidence>
<dbReference type="Proteomes" id="UP001212841">
    <property type="component" value="Unassembled WGS sequence"/>
</dbReference>
<evidence type="ECO:0000256" key="2">
    <source>
        <dbReference type="SAM" id="MobiDB-lite"/>
    </source>
</evidence>
<evidence type="ECO:0000256" key="1">
    <source>
        <dbReference type="ARBA" id="ARBA00022737"/>
    </source>
</evidence>
<comment type="caution">
    <text evidence="3">The sequence shown here is derived from an EMBL/GenBank/DDBJ whole genome shotgun (WGS) entry which is preliminary data.</text>
</comment>
<reference evidence="3" key="1">
    <citation type="submission" date="2020-05" db="EMBL/GenBank/DDBJ databases">
        <title>Phylogenomic resolution of chytrid fungi.</title>
        <authorList>
            <person name="Stajich J.E."/>
            <person name="Amses K."/>
            <person name="Simmons R."/>
            <person name="Seto K."/>
            <person name="Myers J."/>
            <person name="Bonds A."/>
            <person name="Quandt C.A."/>
            <person name="Barry K."/>
            <person name="Liu P."/>
            <person name="Grigoriev I."/>
            <person name="Longcore J.E."/>
            <person name="James T.Y."/>
        </authorList>
    </citation>
    <scope>NUCLEOTIDE SEQUENCE</scope>
    <source>
        <strain evidence="3">JEL0318</strain>
    </source>
</reference>
<dbReference type="FunFam" id="2.20.110.10:FF:000002">
    <property type="entry name" value="Phosphatidylinositol 4-phosphate 5-kinase 8"/>
    <property type="match status" value="1"/>
</dbReference>
<gene>
    <name evidence="3" type="primary">RSPH1</name>
    <name evidence="3" type="ORF">HK097_005646</name>
</gene>